<accession>A0A4V3DHS8</accession>
<dbReference type="Gene3D" id="3.20.20.370">
    <property type="entry name" value="Glycoside hydrolase/deacetylase"/>
    <property type="match status" value="1"/>
</dbReference>
<name>A0A4V3DHS8_9GAMM</name>
<organism evidence="1 2">
    <name type="scientific">Marinicella litoralis</name>
    <dbReference type="NCBI Taxonomy" id="644220"/>
    <lineage>
        <taxon>Bacteria</taxon>
        <taxon>Pseudomonadati</taxon>
        <taxon>Pseudomonadota</taxon>
        <taxon>Gammaproteobacteria</taxon>
        <taxon>Lysobacterales</taxon>
        <taxon>Marinicellaceae</taxon>
        <taxon>Marinicella</taxon>
    </lineage>
</organism>
<evidence type="ECO:0000313" key="2">
    <source>
        <dbReference type="Proteomes" id="UP000295724"/>
    </source>
</evidence>
<dbReference type="InterPro" id="IPR005501">
    <property type="entry name" value="LamB/YcsF/PxpA-like"/>
</dbReference>
<dbReference type="CDD" id="cd10787">
    <property type="entry name" value="LamB_YcsF_like"/>
    <property type="match status" value="1"/>
</dbReference>
<dbReference type="Pfam" id="PF03746">
    <property type="entry name" value="LamB_YcsF"/>
    <property type="match status" value="1"/>
</dbReference>
<gene>
    <name evidence="1" type="ORF">C8D91_1997</name>
</gene>
<dbReference type="InterPro" id="IPR011330">
    <property type="entry name" value="Glyco_hydro/deAcase_b/a-brl"/>
</dbReference>
<comment type="caution">
    <text evidence="1">The sequence shown here is derived from an EMBL/GenBank/DDBJ whole genome shotgun (WGS) entry which is preliminary data.</text>
</comment>
<keyword evidence="2" id="KW-1185">Reference proteome</keyword>
<dbReference type="AlphaFoldDB" id="A0A4V3DHS8"/>
<evidence type="ECO:0000313" key="1">
    <source>
        <dbReference type="EMBL" id="TDR19441.1"/>
    </source>
</evidence>
<reference evidence="1 2" key="1">
    <citation type="submission" date="2019-03" db="EMBL/GenBank/DDBJ databases">
        <title>Genomic Encyclopedia of Type Strains, Phase IV (KMG-IV): sequencing the most valuable type-strain genomes for metagenomic binning, comparative biology and taxonomic classification.</title>
        <authorList>
            <person name="Goeker M."/>
        </authorList>
    </citation>
    <scope>NUCLEOTIDE SEQUENCE [LARGE SCALE GENOMIC DNA]</scope>
    <source>
        <strain evidence="1 2">DSM 25488</strain>
    </source>
</reference>
<dbReference type="GO" id="GO:0005975">
    <property type="term" value="P:carbohydrate metabolic process"/>
    <property type="evidence" value="ECO:0007669"/>
    <property type="project" value="InterPro"/>
</dbReference>
<dbReference type="RefSeq" id="WP_099019918.1">
    <property type="nucleotide sequence ID" value="NZ_NIHB01000004.1"/>
</dbReference>
<sequence>MSLQIDLNCDLGEYDDAKEWQHDADIMPYISSCNIACGAHAGNPAVMAKTIEMAKANKVQIGAHPSFPDRENFGRSKMDFSISRLKPIVVEQIQCLQSLVIAQGAKLTHIKPHGALYNQAATDQSLACLLAEITAEFDQPLSFYGLANSAMQAACQQYGVRFVPEGFADRSYTADGLLLARDKKGAIINDMACMKQRVITMIKQHTVTSVDGIDVPLYLETLCIHGDHLNSIQTAQSLHHALKRAGIAVKAPPLIL</sequence>
<dbReference type="EMBL" id="SNZB01000004">
    <property type="protein sequence ID" value="TDR19441.1"/>
    <property type="molecule type" value="Genomic_DNA"/>
</dbReference>
<dbReference type="PANTHER" id="PTHR30292">
    <property type="entry name" value="UNCHARACTERIZED PROTEIN YBGL-RELATED"/>
    <property type="match status" value="1"/>
</dbReference>
<proteinExistence type="predicted"/>
<dbReference type="NCBIfam" id="NF003816">
    <property type="entry name" value="PRK05406.1-5"/>
    <property type="match status" value="1"/>
</dbReference>
<dbReference type="Proteomes" id="UP000295724">
    <property type="component" value="Unassembled WGS sequence"/>
</dbReference>
<protein>
    <submittedName>
        <fullName evidence="1">UPF0271 protein</fullName>
    </submittedName>
</protein>
<dbReference type="PANTHER" id="PTHR30292:SF0">
    <property type="entry name" value="5-OXOPROLINASE SUBUNIT A"/>
    <property type="match status" value="1"/>
</dbReference>
<dbReference type="NCBIfam" id="NF003814">
    <property type="entry name" value="PRK05406.1-3"/>
    <property type="match status" value="1"/>
</dbReference>
<dbReference type="SUPFAM" id="SSF88713">
    <property type="entry name" value="Glycoside hydrolase/deacetylase"/>
    <property type="match status" value="1"/>
</dbReference>
<dbReference type="OrthoDB" id="9773478at2"/>